<keyword evidence="4 9" id="KW-1133">Transmembrane helix</keyword>
<evidence type="ECO:0000256" key="2">
    <source>
        <dbReference type="ARBA" id="ARBA00022475"/>
    </source>
</evidence>
<feature type="transmembrane region" description="Helical" evidence="9">
    <location>
        <begin position="157"/>
        <end position="181"/>
    </location>
</feature>
<dbReference type="AlphaFoldDB" id="A0A1W0WXC3"/>
<keyword evidence="2" id="KW-1003">Cell membrane</keyword>
<evidence type="ECO:0000256" key="6">
    <source>
        <dbReference type="ARBA" id="ARBA00023136"/>
    </source>
</evidence>
<gene>
    <name evidence="11" type="ORF">BV898_06129</name>
</gene>
<comment type="caution">
    <text evidence="11">The sequence shown here is derived from an EMBL/GenBank/DDBJ whole genome shotgun (WGS) entry which is preliminary data.</text>
</comment>
<reference evidence="12" key="1">
    <citation type="submission" date="2017-01" db="EMBL/GenBank/DDBJ databases">
        <title>Comparative genomics of anhydrobiosis in the tardigrade Hypsibius dujardini.</title>
        <authorList>
            <person name="Yoshida Y."/>
            <person name="Koutsovoulos G."/>
            <person name="Laetsch D."/>
            <person name="Stevens L."/>
            <person name="Kumar S."/>
            <person name="Horikawa D."/>
            <person name="Ishino K."/>
            <person name="Komine S."/>
            <person name="Tomita M."/>
            <person name="Blaxter M."/>
            <person name="Arakawa K."/>
        </authorList>
    </citation>
    <scope>NUCLEOTIDE SEQUENCE [LARGE SCALE GENOMIC DNA]</scope>
    <source>
        <strain evidence="12">Z151</strain>
    </source>
</reference>
<proteinExistence type="predicted"/>
<feature type="transmembrane region" description="Helical" evidence="9">
    <location>
        <begin position="45"/>
        <end position="66"/>
    </location>
</feature>
<dbReference type="GO" id="GO:0005886">
    <property type="term" value="C:plasma membrane"/>
    <property type="evidence" value="ECO:0007669"/>
    <property type="project" value="UniProtKB-SubCell"/>
</dbReference>
<feature type="transmembrane region" description="Helical" evidence="9">
    <location>
        <begin position="320"/>
        <end position="343"/>
    </location>
</feature>
<feature type="transmembrane region" description="Helical" evidence="9">
    <location>
        <begin position="288"/>
        <end position="308"/>
    </location>
</feature>
<protein>
    <recommendedName>
        <fullName evidence="10">G-protein coupled receptors family 1 profile domain-containing protein</fullName>
    </recommendedName>
</protein>
<keyword evidence="3 9" id="KW-0812">Transmembrane</keyword>
<dbReference type="Gene3D" id="1.20.1070.10">
    <property type="entry name" value="Rhodopsin 7-helix transmembrane proteins"/>
    <property type="match status" value="1"/>
</dbReference>
<dbReference type="PRINTS" id="PR00237">
    <property type="entry name" value="GPCRRHODOPSN"/>
</dbReference>
<evidence type="ECO:0000313" key="12">
    <source>
        <dbReference type="Proteomes" id="UP000192578"/>
    </source>
</evidence>
<evidence type="ECO:0000256" key="8">
    <source>
        <dbReference type="ARBA" id="ARBA00023224"/>
    </source>
</evidence>
<dbReference type="GO" id="GO:0008528">
    <property type="term" value="F:G protein-coupled peptide receptor activity"/>
    <property type="evidence" value="ECO:0007669"/>
    <property type="project" value="TreeGrafter"/>
</dbReference>
<feature type="transmembrane region" description="Helical" evidence="9">
    <location>
        <begin position="78"/>
        <end position="99"/>
    </location>
</feature>
<sequence>MKNDSSFGISDGDLSNVSLIDVVQSSSVNLTTKRDVSPQWTLIPIFYIVTAVVGFLGNGTILFLFAWDRTLRRKYKAFNVYVVNLLSANMCCILVMYPLSIITHIYPTSWYLGEPACGLLIYALDVLEAVVINSHALIAVARVWAVVDPITYRDYHSIRVALITCLVVWVYLHVFMAPRIILDALYYRLPVATHGCQLNVFAQKGWSIAELLVNYLLPTVVILLAFPTILGAKILRRMNGAAVGPKSADISAVGGLPMVPKVRQRSVPTDQPSVLENARRATGKYHMLAALTVSVTVCWSPLLIFFSLVHFRPRYWDTTWFQVGTVMYTCQTMLDPVLFTLTFSRVWEALKRLLTDCYSGCRGSWDGWDGLTLAS</sequence>
<keyword evidence="5" id="KW-0297">G-protein coupled receptor</keyword>
<feature type="transmembrane region" description="Helical" evidence="9">
    <location>
        <begin position="215"/>
        <end position="235"/>
    </location>
</feature>
<evidence type="ECO:0000256" key="9">
    <source>
        <dbReference type="SAM" id="Phobius"/>
    </source>
</evidence>
<evidence type="ECO:0000256" key="3">
    <source>
        <dbReference type="ARBA" id="ARBA00022692"/>
    </source>
</evidence>
<feature type="transmembrane region" description="Helical" evidence="9">
    <location>
        <begin position="119"/>
        <end position="145"/>
    </location>
</feature>
<accession>A0A1W0WXC3</accession>
<keyword evidence="12" id="KW-1185">Reference proteome</keyword>
<dbReference type="Pfam" id="PF00001">
    <property type="entry name" value="7tm_1"/>
    <property type="match status" value="1"/>
</dbReference>
<dbReference type="PROSITE" id="PS50262">
    <property type="entry name" value="G_PROTEIN_RECEP_F1_2"/>
    <property type="match status" value="1"/>
</dbReference>
<organism evidence="11 12">
    <name type="scientific">Hypsibius exemplaris</name>
    <name type="common">Freshwater tardigrade</name>
    <dbReference type="NCBI Taxonomy" id="2072580"/>
    <lineage>
        <taxon>Eukaryota</taxon>
        <taxon>Metazoa</taxon>
        <taxon>Ecdysozoa</taxon>
        <taxon>Tardigrada</taxon>
        <taxon>Eutardigrada</taxon>
        <taxon>Parachela</taxon>
        <taxon>Hypsibioidea</taxon>
        <taxon>Hypsibiidae</taxon>
        <taxon>Hypsibius</taxon>
    </lineage>
</organism>
<evidence type="ECO:0000259" key="10">
    <source>
        <dbReference type="PROSITE" id="PS50262"/>
    </source>
</evidence>
<dbReference type="Proteomes" id="UP000192578">
    <property type="component" value="Unassembled WGS sequence"/>
</dbReference>
<keyword evidence="8" id="KW-0807">Transducer</keyword>
<keyword evidence="7" id="KW-0675">Receptor</keyword>
<evidence type="ECO:0000256" key="7">
    <source>
        <dbReference type="ARBA" id="ARBA00023170"/>
    </source>
</evidence>
<dbReference type="EMBL" id="MTYJ01000035">
    <property type="protein sequence ID" value="OQV19859.1"/>
    <property type="molecule type" value="Genomic_DNA"/>
</dbReference>
<keyword evidence="6 9" id="KW-0472">Membrane</keyword>
<name>A0A1W0WXC3_HYPEX</name>
<evidence type="ECO:0000256" key="5">
    <source>
        <dbReference type="ARBA" id="ARBA00023040"/>
    </source>
</evidence>
<dbReference type="CDD" id="cd00637">
    <property type="entry name" value="7tm_classA_rhodopsin-like"/>
    <property type="match status" value="1"/>
</dbReference>
<evidence type="ECO:0000313" key="11">
    <source>
        <dbReference type="EMBL" id="OQV19859.1"/>
    </source>
</evidence>
<dbReference type="PANTHER" id="PTHR24230:SF75">
    <property type="entry name" value="RELAXIN FAMILY PEPTIDE RECEPTOR 3"/>
    <property type="match status" value="1"/>
</dbReference>
<dbReference type="SUPFAM" id="SSF81321">
    <property type="entry name" value="Family A G protein-coupled receptor-like"/>
    <property type="match status" value="1"/>
</dbReference>
<comment type="subcellular location">
    <subcellularLocation>
        <location evidence="1">Cell membrane</location>
        <topology evidence="1">Multi-pass membrane protein</topology>
    </subcellularLocation>
</comment>
<dbReference type="GO" id="GO:0007218">
    <property type="term" value="P:neuropeptide signaling pathway"/>
    <property type="evidence" value="ECO:0007669"/>
    <property type="project" value="TreeGrafter"/>
</dbReference>
<evidence type="ECO:0000256" key="4">
    <source>
        <dbReference type="ARBA" id="ARBA00022989"/>
    </source>
</evidence>
<dbReference type="OrthoDB" id="9990906at2759"/>
<evidence type="ECO:0000256" key="1">
    <source>
        <dbReference type="ARBA" id="ARBA00004651"/>
    </source>
</evidence>
<dbReference type="InterPro" id="IPR017452">
    <property type="entry name" value="GPCR_Rhodpsn_7TM"/>
</dbReference>
<dbReference type="InterPro" id="IPR000276">
    <property type="entry name" value="GPCR_Rhodpsn"/>
</dbReference>
<dbReference type="PANTHER" id="PTHR24230">
    <property type="entry name" value="G-PROTEIN COUPLED RECEPTOR"/>
    <property type="match status" value="1"/>
</dbReference>
<feature type="domain" description="G-protein coupled receptors family 1 profile" evidence="10">
    <location>
        <begin position="57"/>
        <end position="339"/>
    </location>
</feature>